<evidence type="ECO:0000313" key="1">
    <source>
        <dbReference type="EMBL" id="ALI06505.1"/>
    </source>
</evidence>
<dbReference type="Proteomes" id="UP000059425">
    <property type="component" value="Chromosome"/>
</dbReference>
<name>A0A0N9WUH4_PSEFL</name>
<reference evidence="2" key="1">
    <citation type="submission" date="2015-09" db="EMBL/GenBank/DDBJ databases">
        <title>Whole genome sequence of Pseudomonas fluorescens FW300-N2C3.</title>
        <authorList>
            <person name="Ray J."/>
            <person name="Melnyk R."/>
            <person name="Deutschbauer A."/>
        </authorList>
    </citation>
    <scope>NUCLEOTIDE SEQUENCE [LARGE SCALE GENOMIC DNA]</scope>
    <source>
        <strain evidence="2">FW300-N2C3</strain>
    </source>
</reference>
<proteinExistence type="predicted"/>
<dbReference type="OrthoDB" id="7014806at2"/>
<evidence type="ECO:0000313" key="2">
    <source>
        <dbReference type="Proteomes" id="UP000059425"/>
    </source>
</evidence>
<protein>
    <submittedName>
        <fullName evidence="1">Uncharacterized protein</fullName>
    </submittedName>
</protein>
<dbReference type="EMBL" id="CP012831">
    <property type="protein sequence ID" value="ALI06505.1"/>
    <property type="molecule type" value="Genomic_DNA"/>
</dbReference>
<reference evidence="1 2" key="2">
    <citation type="journal article" date="2018" name="Nature">
        <title>Mutant phenotypes for thousands of bacterial genes of unknown function.</title>
        <authorList>
            <person name="Price M.N."/>
            <person name="Wetmore K.M."/>
            <person name="Waters R.J."/>
            <person name="Callaghan M."/>
            <person name="Ray J."/>
            <person name="Liu H."/>
            <person name="Kuehl J.V."/>
            <person name="Melnyk R.A."/>
            <person name="Lamson J.S."/>
            <person name="Suh Y."/>
            <person name="Carlson H.K."/>
            <person name="Esquivel Z."/>
            <person name="Sadeeshkumar H."/>
            <person name="Chakraborty R."/>
            <person name="Zane G.M."/>
            <person name="Rubin B.E."/>
            <person name="Wall J.D."/>
            <person name="Visel A."/>
            <person name="Bristow J."/>
            <person name="Blow M.J."/>
            <person name="Arkin A.P."/>
            <person name="Deutschbauer A.M."/>
        </authorList>
    </citation>
    <scope>NUCLEOTIDE SEQUENCE [LARGE SCALE GENOMIC DNA]</scope>
    <source>
        <strain evidence="1 2">FW300-N2C3</strain>
    </source>
</reference>
<organism evidence="1 2">
    <name type="scientific">Pseudomonas fluorescens</name>
    <dbReference type="NCBI Taxonomy" id="294"/>
    <lineage>
        <taxon>Bacteria</taxon>
        <taxon>Pseudomonadati</taxon>
        <taxon>Pseudomonadota</taxon>
        <taxon>Gammaproteobacteria</taxon>
        <taxon>Pseudomonadales</taxon>
        <taxon>Pseudomonadaceae</taxon>
        <taxon>Pseudomonas</taxon>
    </lineage>
</organism>
<accession>A0A0N9WUH4</accession>
<sequence>MEKNVVLYIDEEQSALDSYGRELRKNLPPELEIICSLPQPTLPEMLKFICSMRPRIASIVVDEHLEVAGTADYIGSQLADAYRQLDSKIPIYILSNHPDEIDDNLESVEYILSKDDFADGGVALDSAIKRMVRHINAYEQIVDEREQRFVNLLKKYVLSEISTEEALELSELKFWREAPAAIEESTMTMELKRKLDEQEDTLNNIEKLLSGEK</sequence>
<dbReference type="RefSeq" id="WP_060739103.1">
    <property type="nucleotide sequence ID" value="NZ_CP012831.1"/>
</dbReference>
<dbReference type="AlphaFoldDB" id="A0A0N9WUH4"/>
<gene>
    <name evidence="1" type="ORF">AO356_06730</name>
</gene>